<keyword evidence="2" id="KW-0223">Dioxygenase</keyword>
<dbReference type="SUPFAM" id="SSF51197">
    <property type="entry name" value="Clavaminate synthase-like"/>
    <property type="match status" value="1"/>
</dbReference>
<protein>
    <submittedName>
        <fullName evidence="2">Phytanoyl-CoA dioxygenase (PhyH)</fullName>
    </submittedName>
</protein>
<dbReference type="RefSeq" id="WP_093090552.1">
    <property type="nucleotide sequence ID" value="NZ_FOTQ01000001.1"/>
</dbReference>
<dbReference type="OrthoDB" id="9791262at2"/>
<keyword evidence="3" id="KW-1185">Reference proteome</keyword>
<gene>
    <name evidence="2" type="ORF">SAMN04488042_101499</name>
</gene>
<organism evidence="2 3">
    <name type="scientific">Shimia aestuarii</name>
    <dbReference type="NCBI Taxonomy" id="254406"/>
    <lineage>
        <taxon>Bacteria</taxon>
        <taxon>Pseudomonadati</taxon>
        <taxon>Pseudomonadota</taxon>
        <taxon>Alphaproteobacteria</taxon>
        <taxon>Rhodobacterales</taxon>
        <taxon>Roseobacteraceae</taxon>
    </lineage>
</organism>
<reference evidence="2 3" key="1">
    <citation type="submission" date="2016-10" db="EMBL/GenBank/DDBJ databases">
        <authorList>
            <person name="de Groot N.N."/>
        </authorList>
    </citation>
    <scope>NUCLEOTIDE SEQUENCE [LARGE SCALE GENOMIC DNA]</scope>
    <source>
        <strain evidence="2 3">DSM 15283</strain>
    </source>
</reference>
<keyword evidence="2" id="KW-0560">Oxidoreductase</keyword>
<dbReference type="PANTHER" id="PTHR20883">
    <property type="entry name" value="PHYTANOYL-COA DIOXYGENASE DOMAIN CONTAINING 1"/>
    <property type="match status" value="1"/>
</dbReference>
<proteinExistence type="predicted"/>
<dbReference type="STRING" id="254406.SAMN04488042_101499"/>
<dbReference type="GO" id="GO:0005506">
    <property type="term" value="F:iron ion binding"/>
    <property type="evidence" value="ECO:0007669"/>
    <property type="project" value="UniProtKB-ARBA"/>
</dbReference>
<dbReference type="Pfam" id="PF05721">
    <property type="entry name" value="PhyH"/>
    <property type="match status" value="1"/>
</dbReference>
<dbReference type="EMBL" id="FOTQ01000001">
    <property type="protein sequence ID" value="SFL50900.1"/>
    <property type="molecule type" value="Genomic_DNA"/>
</dbReference>
<sequence>MAEPYRLNEAQVRAFRAQGYLYVPGLFSGDEVARITDWVAELEVRPDRVGDVWKYFETTAEGDRLLNRVENFAPHHAGLAGLVEDARLLGACGQLFSEEAVLFKDKINFKKPGAGGFEPHQDMQAGWDTYGDLHISVLVAIDAQTAENGALEIVPGYHDRGLLGDMWAPLNEAHVAGATWEPCYAQPGDALFFDSFAPHRSGPNHTNAARRAMYLTYGRMSDGDQRARYYADKHANFPPDIERDPDGDYAYRV</sequence>
<evidence type="ECO:0000256" key="1">
    <source>
        <dbReference type="ARBA" id="ARBA00001954"/>
    </source>
</evidence>
<dbReference type="PANTHER" id="PTHR20883:SF48">
    <property type="entry name" value="ECTOINE DIOXYGENASE"/>
    <property type="match status" value="1"/>
</dbReference>
<dbReference type="Gene3D" id="2.60.120.620">
    <property type="entry name" value="q2cbj1_9rhob like domain"/>
    <property type="match status" value="1"/>
</dbReference>
<name>A0A1I4I9B9_9RHOB</name>
<dbReference type="InterPro" id="IPR008775">
    <property type="entry name" value="Phytyl_CoA_dOase-like"/>
</dbReference>
<accession>A0A1I4I9B9</accession>
<comment type="cofactor">
    <cofactor evidence="1">
        <name>Fe(2+)</name>
        <dbReference type="ChEBI" id="CHEBI:29033"/>
    </cofactor>
</comment>
<dbReference type="GO" id="GO:0016706">
    <property type="term" value="F:2-oxoglutarate-dependent dioxygenase activity"/>
    <property type="evidence" value="ECO:0007669"/>
    <property type="project" value="UniProtKB-ARBA"/>
</dbReference>
<evidence type="ECO:0000313" key="2">
    <source>
        <dbReference type="EMBL" id="SFL50900.1"/>
    </source>
</evidence>
<dbReference type="AlphaFoldDB" id="A0A1I4I9B9"/>
<dbReference type="Proteomes" id="UP000199144">
    <property type="component" value="Unassembled WGS sequence"/>
</dbReference>
<evidence type="ECO:0000313" key="3">
    <source>
        <dbReference type="Proteomes" id="UP000199144"/>
    </source>
</evidence>